<feature type="transmembrane region" description="Helical" evidence="7">
    <location>
        <begin position="41"/>
        <end position="61"/>
    </location>
</feature>
<dbReference type="Pfam" id="PF01311">
    <property type="entry name" value="Bac_export_1"/>
    <property type="match status" value="1"/>
</dbReference>
<feature type="transmembrane region" description="Helical" evidence="7">
    <location>
        <begin position="136"/>
        <end position="154"/>
    </location>
</feature>
<gene>
    <name evidence="8" type="ORF">FO014_13350</name>
</gene>
<dbReference type="Proteomes" id="UP000430368">
    <property type="component" value="Chromosome"/>
</dbReference>
<feature type="transmembrane region" description="Helical" evidence="7">
    <location>
        <begin position="81"/>
        <end position="105"/>
    </location>
</feature>
<keyword evidence="3 7" id="KW-1003">Cell membrane</keyword>
<dbReference type="InterPro" id="IPR006304">
    <property type="entry name" value="T3SS_SpaR/YscT"/>
</dbReference>
<evidence type="ECO:0000256" key="5">
    <source>
        <dbReference type="ARBA" id="ARBA00022989"/>
    </source>
</evidence>
<reference evidence="8 9" key="1">
    <citation type="submission" date="2019-07" db="EMBL/GenBank/DDBJ databases">
        <title>Serratia dokdonensis sp. nov., an elicitor of systemic resistance in Nicotiana Tabacum.</title>
        <authorList>
            <person name="Son J.-S."/>
            <person name="Hwang Y.-J."/>
            <person name="Lee S.-Y."/>
            <person name="Ghim S.-Y."/>
        </authorList>
    </citation>
    <scope>NUCLEOTIDE SEQUENCE [LARGE SCALE GENOMIC DNA]</scope>
    <source>
        <strain evidence="8 9">KUDC3025</strain>
    </source>
</reference>
<evidence type="ECO:0000256" key="7">
    <source>
        <dbReference type="RuleBase" id="RU362072"/>
    </source>
</evidence>
<keyword evidence="5 7" id="KW-1133">Transmembrane helix</keyword>
<organism evidence="8 9">
    <name type="scientific">Serratia rhizosphaerae</name>
    <dbReference type="NCBI Taxonomy" id="2597702"/>
    <lineage>
        <taxon>Bacteria</taxon>
        <taxon>Pseudomonadati</taxon>
        <taxon>Pseudomonadota</taxon>
        <taxon>Gammaproteobacteria</taxon>
        <taxon>Enterobacterales</taxon>
        <taxon>Yersiniaceae</taxon>
        <taxon>Serratia</taxon>
    </lineage>
</organism>
<evidence type="ECO:0000256" key="4">
    <source>
        <dbReference type="ARBA" id="ARBA00022692"/>
    </source>
</evidence>
<sequence length="271" mass="29119">MLWGDLLDQLFQYLLALLLGMARIFPCVLLTPIFSFNVIKGVPRAAIVAALALFIAPALQAEIAAGPPPLLTLTALGLKEMILGALLGLVLGLPFWMMESVGALFDNQRGALMGGQLNPLLGPDVTPLGHLMQQSMILLLMVGPGLGTITQVLWDSYRLWPALAWMPLPGEQGWGVWLGLLKTTFVDMVLYAGPLVALLLLMDFAVGIISIYSPQIQATVLTIPVKCLLGLLFFVLYLPVLNHLAGERLFELRDLSAILGTLLQPAGGSDG</sequence>
<evidence type="ECO:0000256" key="3">
    <source>
        <dbReference type="ARBA" id="ARBA00022475"/>
    </source>
</evidence>
<keyword evidence="4 7" id="KW-0812">Transmembrane</keyword>
<dbReference type="PRINTS" id="PR00953">
    <property type="entry name" value="TYPE3IMRPROT"/>
</dbReference>
<evidence type="ECO:0000256" key="6">
    <source>
        <dbReference type="ARBA" id="ARBA00023136"/>
    </source>
</evidence>
<comment type="similarity">
    <text evidence="2 7">Belongs to the FliR/MopE/SpaR family.</text>
</comment>
<proteinExistence type="inferred from homology"/>
<evidence type="ECO:0000256" key="1">
    <source>
        <dbReference type="ARBA" id="ARBA00004651"/>
    </source>
</evidence>
<dbReference type="EMBL" id="CP041764">
    <property type="protein sequence ID" value="QHA87867.1"/>
    <property type="molecule type" value="Genomic_DNA"/>
</dbReference>
<evidence type="ECO:0000313" key="9">
    <source>
        <dbReference type="Proteomes" id="UP000430368"/>
    </source>
</evidence>
<feature type="transmembrane region" description="Helical" evidence="7">
    <location>
        <begin position="219"/>
        <end position="240"/>
    </location>
</feature>
<keyword evidence="6 7" id="KW-0472">Membrane</keyword>
<dbReference type="PANTHER" id="PTHR30065">
    <property type="entry name" value="FLAGELLAR BIOSYNTHETIC PROTEIN FLIR"/>
    <property type="match status" value="1"/>
</dbReference>
<dbReference type="RefSeq" id="WP_111736372.1">
    <property type="nucleotide sequence ID" value="NZ_CP041764.1"/>
</dbReference>
<accession>A0ABX6GNR4</accession>
<dbReference type="NCBIfam" id="TIGR01401">
    <property type="entry name" value="fliR_like_III"/>
    <property type="match status" value="1"/>
</dbReference>
<evidence type="ECO:0000256" key="2">
    <source>
        <dbReference type="ARBA" id="ARBA00009772"/>
    </source>
</evidence>
<keyword evidence="9" id="KW-1185">Reference proteome</keyword>
<protein>
    <submittedName>
        <fullName evidence="8">EscT/YscT/HrcT family type III secretion system export apparatus protein</fullName>
    </submittedName>
</protein>
<dbReference type="PANTHER" id="PTHR30065:SF1">
    <property type="entry name" value="SURFACE PRESENTATION OF ANTIGENS PROTEIN SPAR"/>
    <property type="match status" value="1"/>
</dbReference>
<evidence type="ECO:0000313" key="8">
    <source>
        <dbReference type="EMBL" id="QHA87867.1"/>
    </source>
</evidence>
<name>A0ABX6GNR4_9GAMM</name>
<feature type="transmembrane region" description="Helical" evidence="7">
    <location>
        <begin position="188"/>
        <end position="212"/>
    </location>
</feature>
<dbReference type="InterPro" id="IPR002010">
    <property type="entry name" value="T3SS_IM_R"/>
</dbReference>
<comment type="subcellular location">
    <subcellularLocation>
        <location evidence="1 7">Cell membrane</location>
        <topology evidence="1 7">Multi-pass membrane protein</topology>
    </subcellularLocation>
</comment>
<feature type="transmembrane region" description="Helical" evidence="7">
    <location>
        <begin position="12"/>
        <end position="34"/>
    </location>
</feature>